<keyword evidence="6 12" id="KW-0067">ATP-binding</keyword>
<keyword evidence="13" id="KW-1185">Reference proteome</keyword>
<dbReference type="OrthoDB" id="341671at2"/>
<dbReference type="InterPro" id="IPR003439">
    <property type="entry name" value="ABC_transporter-like_ATP-bd"/>
</dbReference>
<dbReference type="CDD" id="cd18548">
    <property type="entry name" value="ABC_6TM_Tm287_like"/>
    <property type="match status" value="1"/>
</dbReference>
<gene>
    <name evidence="12" type="ORF">EXM22_00685</name>
</gene>
<dbReference type="GO" id="GO:0005886">
    <property type="term" value="C:plasma membrane"/>
    <property type="evidence" value="ECO:0007669"/>
    <property type="project" value="UniProtKB-SubCell"/>
</dbReference>
<dbReference type="InterPro" id="IPR036640">
    <property type="entry name" value="ABC1_TM_sf"/>
</dbReference>
<evidence type="ECO:0000256" key="3">
    <source>
        <dbReference type="ARBA" id="ARBA00022475"/>
    </source>
</evidence>
<dbReference type="FunFam" id="3.40.50.300:FF:000221">
    <property type="entry name" value="Multidrug ABC transporter ATP-binding protein"/>
    <property type="match status" value="1"/>
</dbReference>
<keyword evidence="7 9" id="KW-1133">Transmembrane helix</keyword>
<dbReference type="GO" id="GO:0016887">
    <property type="term" value="F:ATP hydrolysis activity"/>
    <property type="evidence" value="ECO:0007669"/>
    <property type="project" value="InterPro"/>
</dbReference>
<dbReference type="PROSITE" id="PS50929">
    <property type="entry name" value="ABC_TM1F"/>
    <property type="match status" value="1"/>
</dbReference>
<feature type="transmembrane region" description="Helical" evidence="9">
    <location>
        <begin position="55"/>
        <end position="80"/>
    </location>
</feature>
<protein>
    <submittedName>
        <fullName evidence="12">ABC transporter ATP-binding protein</fullName>
    </submittedName>
</protein>
<dbReference type="GO" id="GO:0005524">
    <property type="term" value="F:ATP binding"/>
    <property type="evidence" value="ECO:0007669"/>
    <property type="project" value="UniProtKB-KW"/>
</dbReference>
<evidence type="ECO:0000259" key="11">
    <source>
        <dbReference type="PROSITE" id="PS50929"/>
    </source>
</evidence>
<dbReference type="PROSITE" id="PS00211">
    <property type="entry name" value="ABC_TRANSPORTER_1"/>
    <property type="match status" value="1"/>
</dbReference>
<dbReference type="Pfam" id="PF00005">
    <property type="entry name" value="ABC_tran"/>
    <property type="match status" value="1"/>
</dbReference>
<keyword evidence="8 9" id="KW-0472">Membrane</keyword>
<evidence type="ECO:0000256" key="5">
    <source>
        <dbReference type="ARBA" id="ARBA00022741"/>
    </source>
</evidence>
<proteinExistence type="predicted"/>
<feature type="domain" description="ABC transmembrane type-1" evidence="11">
    <location>
        <begin position="17"/>
        <end position="298"/>
    </location>
</feature>
<dbReference type="PROSITE" id="PS50893">
    <property type="entry name" value="ABC_TRANSPORTER_2"/>
    <property type="match status" value="1"/>
</dbReference>
<dbReference type="KEGG" id="ock:EXM22_00685"/>
<dbReference type="InterPro" id="IPR003593">
    <property type="entry name" value="AAA+_ATPase"/>
</dbReference>
<keyword evidence="3" id="KW-1003">Cell membrane</keyword>
<feature type="transmembrane region" description="Helical" evidence="9">
    <location>
        <begin position="133"/>
        <end position="151"/>
    </location>
</feature>
<dbReference type="Proteomes" id="UP000324209">
    <property type="component" value="Chromosome"/>
</dbReference>
<evidence type="ECO:0000256" key="8">
    <source>
        <dbReference type="ARBA" id="ARBA00023136"/>
    </source>
</evidence>
<keyword evidence="4 9" id="KW-0812">Transmembrane</keyword>
<dbReference type="InterPro" id="IPR017871">
    <property type="entry name" value="ABC_transporter-like_CS"/>
</dbReference>
<dbReference type="Gene3D" id="1.20.1560.10">
    <property type="entry name" value="ABC transporter type 1, transmembrane domain"/>
    <property type="match status" value="1"/>
</dbReference>
<dbReference type="InterPro" id="IPR039421">
    <property type="entry name" value="Type_1_exporter"/>
</dbReference>
<dbReference type="InterPro" id="IPR027417">
    <property type="entry name" value="P-loop_NTPase"/>
</dbReference>
<dbReference type="GO" id="GO:0015421">
    <property type="term" value="F:ABC-type oligopeptide transporter activity"/>
    <property type="evidence" value="ECO:0007669"/>
    <property type="project" value="TreeGrafter"/>
</dbReference>
<feature type="domain" description="ABC transporter" evidence="10">
    <location>
        <begin position="332"/>
        <end position="571"/>
    </location>
</feature>
<evidence type="ECO:0000256" key="9">
    <source>
        <dbReference type="SAM" id="Phobius"/>
    </source>
</evidence>
<comment type="subcellular location">
    <subcellularLocation>
        <location evidence="1">Cell membrane</location>
        <topology evidence="1">Multi-pass membrane protein</topology>
    </subcellularLocation>
</comment>
<dbReference type="RefSeq" id="WP_149484657.1">
    <property type="nucleotide sequence ID" value="NZ_CP036150.1"/>
</dbReference>
<dbReference type="SUPFAM" id="SSF90123">
    <property type="entry name" value="ABC transporter transmembrane region"/>
    <property type="match status" value="1"/>
</dbReference>
<accession>A0A5C1QJ27</accession>
<name>A0A5C1QJ27_9SPIO</name>
<sequence>MKTIISYLKKYWIFATIAPLLMLLEVFMDLMLPAIMADIVDIGIVNQNLNMVLNLGLRMILVTMVAFIGGGGCAITSSFASTGLGADLRHDLYKKVQTLSSKNMDELETGNLIIRLTNDVSQIEEVSLMMLRVMVRAPLQIIGSLVMAIIISRQLSLLFVVFTPLLVIVMVVLIKRAYPLFYRVQSKLDELNIRLQENLAGKRLVKAFVREEYEEDKFKKANEDLTDVNVGASRTVSIMNPAMQILLNGAIIAALWFGAELIDVGVLKIGALIAFTNYLRQLLFSLMMFSNLLMRFSRAQASSVRIQEVLNSVSDIQEDKDPIQNTEFKGKIEFKDVSFSYTHQGNPVLKNITFTVDSGETVALIGATGSGKTSLAELIPRFYDLDSGEILIDGKNIRHMALDNLRNQIAFVFQKTILFSGTVMDNILYHYDSSDRQDLVPLMKDSAKDANIDGFLDQLPHGYETDINQKGVNLSGGQKQRIAIARALAKEAPILVFDDATSAVDTATEKGIRNSLRERGSGKTVLIIAQRISSVMDADKIIVLDDGEISGMGTHEELLVKNSLYQEIYYSQIDKEAVS</sequence>
<evidence type="ECO:0000256" key="1">
    <source>
        <dbReference type="ARBA" id="ARBA00004651"/>
    </source>
</evidence>
<organism evidence="12 13">
    <name type="scientific">Oceanispirochaeta crateris</name>
    <dbReference type="NCBI Taxonomy" id="2518645"/>
    <lineage>
        <taxon>Bacteria</taxon>
        <taxon>Pseudomonadati</taxon>
        <taxon>Spirochaetota</taxon>
        <taxon>Spirochaetia</taxon>
        <taxon>Spirochaetales</taxon>
        <taxon>Spirochaetaceae</taxon>
        <taxon>Oceanispirochaeta</taxon>
    </lineage>
</organism>
<dbReference type="AlphaFoldDB" id="A0A5C1QJ27"/>
<evidence type="ECO:0000313" key="12">
    <source>
        <dbReference type="EMBL" id="QEN06574.1"/>
    </source>
</evidence>
<reference evidence="12 13" key="1">
    <citation type="submission" date="2019-02" db="EMBL/GenBank/DDBJ databases">
        <title>Complete Genome Sequence and Methylome Analysis of free living Spirochaetas.</title>
        <authorList>
            <person name="Fomenkov A."/>
            <person name="Dubinina G."/>
            <person name="Leshcheva N."/>
            <person name="Mikheeva N."/>
            <person name="Grabovich M."/>
            <person name="Vincze T."/>
            <person name="Roberts R.J."/>
        </authorList>
    </citation>
    <scope>NUCLEOTIDE SEQUENCE [LARGE SCALE GENOMIC DNA]</scope>
    <source>
        <strain evidence="12 13">K2</strain>
    </source>
</reference>
<keyword evidence="5" id="KW-0547">Nucleotide-binding</keyword>
<feature type="transmembrane region" description="Helical" evidence="9">
    <location>
        <begin position="12"/>
        <end position="35"/>
    </location>
</feature>
<feature type="transmembrane region" description="Helical" evidence="9">
    <location>
        <begin position="242"/>
        <end position="259"/>
    </location>
</feature>
<dbReference type="SMART" id="SM00382">
    <property type="entry name" value="AAA"/>
    <property type="match status" value="1"/>
</dbReference>
<dbReference type="Gene3D" id="3.40.50.300">
    <property type="entry name" value="P-loop containing nucleotide triphosphate hydrolases"/>
    <property type="match status" value="1"/>
</dbReference>
<evidence type="ECO:0000256" key="4">
    <source>
        <dbReference type="ARBA" id="ARBA00022692"/>
    </source>
</evidence>
<evidence type="ECO:0000256" key="6">
    <source>
        <dbReference type="ARBA" id="ARBA00022840"/>
    </source>
</evidence>
<dbReference type="InterPro" id="IPR011527">
    <property type="entry name" value="ABC1_TM_dom"/>
</dbReference>
<dbReference type="SUPFAM" id="SSF52540">
    <property type="entry name" value="P-loop containing nucleoside triphosphate hydrolases"/>
    <property type="match status" value="1"/>
</dbReference>
<feature type="transmembrane region" description="Helical" evidence="9">
    <location>
        <begin position="157"/>
        <end position="178"/>
    </location>
</feature>
<evidence type="ECO:0000256" key="2">
    <source>
        <dbReference type="ARBA" id="ARBA00022448"/>
    </source>
</evidence>
<evidence type="ECO:0000256" key="7">
    <source>
        <dbReference type="ARBA" id="ARBA00022989"/>
    </source>
</evidence>
<evidence type="ECO:0000259" key="10">
    <source>
        <dbReference type="PROSITE" id="PS50893"/>
    </source>
</evidence>
<evidence type="ECO:0000313" key="13">
    <source>
        <dbReference type="Proteomes" id="UP000324209"/>
    </source>
</evidence>
<dbReference type="Pfam" id="PF00664">
    <property type="entry name" value="ABC_membrane"/>
    <property type="match status" value="1"/>
</dbReference>
<dbReference type="EMBL" id="CP036150">
    <property type="protein sequence ID" value="QEN06574.1"/>
    <property type="molecule type" value="Genomic_DNA"/>
</dbReference>
<dbReference type="PANTHER" id="PTHR43394:SF1">
    <property type="entry name" value="ATP-BINDING CASSETTE SUB-FAMILY B MEMBER 10, MITOCHONDRIAL"/>
    <property type="match status" value="1"/>
</dbReference>
<keyword evidence="2" id="KW-0813">Transport</keyword>
<dbReference type="PANTHER" id="PTHR43394">
    <property type="entry name" value="ATP-DEPENDENT PERMEASE MDL1, MITOCHONDRIAL"/>
    <property type="match status" value="1"/>
</dbReference>